<organism evidence="1 2">
    <name type="scientific">Nezara viridula</name>
    <name type="common">Southern green stink bug</name>
    <name type="synonym">Cimex viridulus</name>
    <dbReference type="NCBI Taxonomy" id="85310"/>
    <lineage>
        <taxon>Eukaryota</taxon>
        <taxon>Metazoa</taxon>
        <taxon>Ecdysozoa</taxon>
        <taxon>Arthropoda</taxon>
        <taxon>Hexapoda</taxon>
        <taxon>Insecta</taxon>
        <taxon>Pterygota</taxon>
        <taxon>Neoptera</taxon>
        <taxon>Paraneoptera</taxon>
        <taxon>Hemiptera</taxon>
        <taxon>Heteroptera</taxon>
        <taxon>Panheteroptera</taxon>
        <taxon>Pentatomomorpha</taxon>
        <taxon>Pentatomoidea</taxon>
        <taxon>Pentatomidae</taxon>
        <taxon>Pentatominae</taxon>
        <taxon>Nezara</taxon>
    </lineage>
</organism>
<reference evidence="1" key="1">
    <citation type="submission" date="2022-01" db="EMBL/GenBank/DDBJ databases">
        <authorList>
            <person name="King R."/>
        </authorList>
    </citation>
    <scope>NUCLEOTIDE SEQUENCE</scope>
</reference>
<evidence type="ECO:0000313" key="1">
    <source>
        <dbReference type="EMBL" id="CAH1393606.1"/>
    </source>
</evidence>
<dbReference type="OrthoDB" id="5822793at2759"/>
<evidence type="ECO:0000313" key="2">
    <source>
        <dbReference type="Proteomes" id="UP001152798"/>
    </source>
</evidence>
<dbReference type="AlphaFoldDB" id="A0A9P0EGP2"/>
<keyword evidence="2" id="KW-1185">Reference proteome</keyword>
<protein>
    <submittedName>
        <fullName evidence="1">Uncharacterized protein</fullName>
    </submittedName>
</protein>
<sequence>MVQCSICDSAISREDKTDISCNKCQVIFHGKCCNLGDKEIETLKYQKKLFDSSASESHHTGQAGISSTHYNSLLRGRLDDGTTKKTGSVPVKTIIPLFIQQLRVKSSATPAARNNLSRNITRDSIRSSSAKDPLKNQILLIKVQGEKYK</sequence>
<accession>A0A9P0EGP2</accession>
<proteinExistence type="predicted"/>
<name>A0A9P0EGP2_NEZVI</name>
<dbReference type="SUPFAM" id="SSF57903">
    <property type="entry name" value="FYVE/PHD zinc finger"/>
    <property type="match status" value="1"/>
</dbReference>
<dbReference type="InterPro" id="IPR011011">
    <property type="entry name" value="Znf_FYVE_PHD"/>
</dbReference>
<gene>
    <name evidence="1" type="ORF">NEZAVI_LOCUS4247</name>
</gene>
<dbReference type="EMBL" id="OV725078">
    <property type="protein sequence ID" value="CAH1393606.1"/>
    <property type="molecule type" value="Genomic_DNA"/>
</dbReference>
<dbReference type="Proteomes" id="UP001152798">
    <property type="component" value="Chromosome 2"/>
</dbReference>
<dbReference type="CDD" id="cd15489">
    <property type="entry name" value="PHD_SF"/>
    <property type="match status" value="1"/>
</dbReference>